<comment type="caution">
    <text evidence="1">The sequence shown here is derived from an EMBL/GenBank/DDBJ whole genome shotgun (WGS) entry which is preliminary data.</text>
</comment>
<organism evidence="1 2">
    <name type="scientific">Halococcus dombrowskii</name>
    <dbReference type="NCBI Taxonomy" id="179637"/>
    <lineage>
        <taxon>Archaea</taxon>
        <taxon>Methanobacteriati</taxon>
        <taxon>Methanobacteriota</taxon>
        <taxon>Stenosarchaea group</taxon>
        <taxon>Halobacteria</taxon>
        <taxon>Halobacteriales</taxon>
        <taxon>Halococcaceae</taxon>
        <taxon>Halococcus</taxon>
    </lineage>
</organism>
<name>A0AAV3SL24_HALDO</name>
<dbReference type="Pfam" id="PF20542">
    <property type="entry name" value="DUF6757"/>
    <property type="match status" value="1"/>
</dbReference>
<accession>A0AAV3SL24</accession>
<protein>
    <recommendedName>
        <fullName evidence="3">Small CPxCG-related zinc finger protein</fullName>
    </recommendedName>
</protein>
<evidence type="ECO:0000313" key="2">
    <source>
        <dbReference type="Proteomes" id="UP001500962"/>
    </source>
</evidence>
<dbReference type="AlphaFoldDB" id="A0AAV3SL24"/>
<evidence type="ECO:0000313" key="1">
    <source>
        <dbReference type="EMBL" id="GAA0476168.1"/>
    </source>
</evidence>
<dbReference type="EMBL" id="BAAADN010000087">
    <property type="protein sequence ID" value="GAA0476168.1"/>
    <property type="molecule type" value="Genomic_DNA"/>
</dbReference>
<sequence>MTAHGRDSGGFNARRFQPRLMQCHYCDREADVAVEKDALKVGLCREHLRERLSELADDDALAGLQDELDIDRSDR</sequence>
<dbReference type="Proteomes" id="UP001500962">
    <property type="component" value="Unassembled WGS sequence"/>
</dbReference>
<reference evidence="1" key="2">
    <citation type="submission" date="2023-12" db="EMBL/GenBank/DDBJ databases">
        <authorList>
            <person name="Sun Q."/>
            <person name="Inoue M."/>
        </authorList>
    </citation>
    <scope>NUCLEOTIDE SEQUENCE</scope>
    <source>
        <strain evidence="1">JCM 12289</strain>
    </source>
</reference>
<proteinExistence type="predicted"/>
<dbReference type="InterPro" id="IPR046645">
    <property type="entry name" value="DUF6757"/>
</dbReference>
<reference evidence="1" key="1">
    <citation type="journal article" date="2014" name="Int. J. Syst. Evol. Microbiol.">
        <title>Complete genome sequence of Corynebacterium casei LMG S-19264T (=DSM 44701T), isolated from a smear-ripened cheese.</title>
        <authorList>
            <consortium name="US DOE Joint Genome Institute (JGI-PGF)"/>
            <person name="Walter F."/>
            <person name="Albersmeier A."/>
            <person name="Kalinowski J."/>
            <person name="Ruckert C."/>
        </authorList>
    </citation>
    <scope>NUCLEOTIDE SEQUENCE</scope>
    <source>
        <strain evidence="1">JCM 12289</strain>
    </source>
</reference>
<gene>
    <name evidence="1" type="ORF">GCM10008985_35620</name>
</gene>
<evidence type="ECO:0008006" key="3">
    <source>
        <dbReference type="Google" id="ProtNLM"/>
    </source>
</evidence>